<dbReference type="Proteomes" id="UP001230289">
    <property type="component" value="Unassembled WGS sequence"/>
</dbReference>
<dbReference type="Gene3D" id="3.30.420.40">
    <property type="match status" value="2"/>
</dbReference>
<evidence type="ECO:0000256" key="1">
    <source>
        <dbReference type="ARBA" id="ARBA00006479"/>
    </source>
</evidence>
<dbReference type="InterPro" id="IPR036390">
    <property type="entry name" value="WH_DNA-bd_sf"/>
</dbReference>
<dbReference type="EMBL" id="JAVFCB010000002">
    <property type="protein sequence ID" value="MDQ4212868.1"/>
    <property type="molecule type" value="Genomic_DNA"/>
</dbReference>
<proteinExistence type="inferred from homology"/>
<name>A0ABU0XE31_9MICO</name>
<dbReference type="PANTHER" id="PTHR18964">
    <property type="entry name" value="ROK (REPRESSOR, ORF, KINASE) FAMILY"/>
    <property type="match status" value="1"/>
</dbReference>
<dbReference type="SUPFAM" id="SSF46785">
    <property type="entry name" value="Winged helix' DNA-binding domain"/>
    <property type="match status" value="1"/>
</dbReference>
<reference evidence="2 3" key="1">
    <citation type="submission" date="2023-08" db="EMBL/GenBank/DDBJ databases">
        <title>Microbacterium sp. nov., isolated from a waste landfill.</title>
        <authorList>
            <person name="Wen W."/>
        </authorList>
    </citation>
    <scope>NUCLEOTIDE SEQUENCE [LARGE SCALE GENOMIC DNA]</scope>
    <source>
        <strain evidence="2 3">ASV81</strain>
    </source>
</reference>
<dbReference type="Pfam" id="PF00480">
    <property type="entry name" value="ROK"/>
    <property type="match status" value="1"/>
</dbReference>
<dbReference type="Gene3D" id="1.10.10.10">
    <property type="entry name" value="Winged helix-like DNA-binding domain superfamily/Winged helix DNA-binding domain"/>
    <property type="match status" value="1"/>
</dbReference>
<dbReference type="SUPFAM" id="SSF53067">
    <property type="entry name" value="Actin-like ATPase domain"/>
    <property type="match status" value="1"/>
</dbReference>
<dbReference type="PANTHER" id="PTHR18964:SF149">
    <property type="entry name" value="BIFUNCTIONAL UDP-N-ACETYLGLUCOSAMINE 2-EPIMERASE_N-ACETYLMANNOSAMINE KINASE"/>
    <property type="match status" value="1"/>
</dbReference>
<dbReference type="InterPro" id="IPR049874">
    <property type="entry name" value="ROK_cs"/>
</dbReference>
<sequence>MANASRPSADVNRTAILAHLGVHGPASRADLARSLQVSPPLITQLTRDLLADGLLEELSESTSRGGRPARMLGLVSTGLSAVGVKIAPDHVALVEARIDGSVRRSSSVPFDARTPIAMAVLGDLIAGFIRDGAPDALVLGVGVGLPGSIAHQDEGVVDSTQLGWNQVALGGLLRRALGLPVVLENNVNALAIADKLFGEAQGVRDALIVTIGDGVGAGIIAEGALVRGRAGGAGDFGHVPVREGGPLCQCGNRGCLEAVIGQNALVNDARSIRLISDEEAIDEVRALADAGDADAKEIFANAGRELGRALAGVMNVLDPELVVVHGEGVRAWAHWAPSFELAVRGALVPGKRGIPIHVEDWADERWALGAAALVLATPFDADGVAGEQGRLVRERLVESTGTHA</sequence>
<dbReference type="InterPro" id="IPR043129">
    <property type="entry name" value="ATPase_NBD"/>
</dbReference>
<dbReference type="RefSeq" id="WP_308487816.1">
    <property type="nucleotide sequence ID" value="NZ_JAVFCB010000002.1"/>
</dbReference>
<evidence type="ECO:0000313" key="3">
    <source>
        <dbReference type="Proteomes" id="UP001230289"/>
    </source>
</evidence>
<comment type="similarity">
    <text evidence="1">Belongs to the ROK (NagC/XylR) family.</text>
</comment>
<keyword evidence="3" id="KW-1185">Reference proteome</keyword>
<dbReference type="PROSITE" id="PS01125">
    <property type="entry name" value="ROK"/>
    <property type="match status" value="1"/>
</dbReference>
<evidence type="ECO:0000313" key="2">
    <source>
        <dbReference type="EMBL" id="MDQ4212868.1"/>
    </source>
</evidence>
<dbReference type="InterPro" id="IPR036388">
    <property type="entry name" value="WH-like_DNA-bd_sf"/>
</dbReference>
<accession>A0ABU0XE31</accession>
<comment type="caution">
    <text evidence="2">The sequence shown here is derived from an EMBL/GenBank/DDBJ whole genome shotgun (WGS) entry which is preliminary data.</text>
</comment>
<gene>
    <name evidence="2" type="ORF">RBR11_02975</name>
</gene>
<protein>
    <submittedName>
        <fullName evidence="2">ROK family protein</fullName>
    </submittedName>
</protein>
<dbReference type="InterPro" id="IPR000600">
    <property type="entry name" value="ROK"/>
</dbReference>
<organism evidence="2 3">
    <name type="scientific">Microbacterium capsulatum</name>
    <dbReference type="NCBI Taxonomy" id="3041921"/>
    <lineage>
        <taxon>Bacteria</taxon>
        <taxon>Bacillati</taxon>
        <taxon>Actinomycetota</taxon>
        <taxon>Actinomycetes</taxon>
        <taxon>Micrococcales</taxon>
        <taxon>Microbacteriaceae</taxon>
        <taxon>Microbacterium</taxon>
    </lineage>
</organism>